<dbReference type="PANTHER" id="PTHR24177">
    <property type="entry name" value="CASKIN"/>
    <property type="match status" value="1"/>
</dbReference>
<feature type="transmembrane region" description="Helical" evidence="1">
    <location>
        <begin position="187"/>
        <end position="211"/>
    </location>
</feature>
<name>A0AAV9LVC2_9SOLN</name>
<dbReference type="GO" id="GO:0016020">
    <property type="term" value="C:membrane"/>
    <property type="evidence" value="ECO:0007669"/>
    <property type="project" value="TreeGrafter"/>
</dbReference>
<dbReference type="Proteomes" id="UP001311915">
    <property type="component" value="Unassembled WGS sequence"/>
</dbReference>
<accession>A0AAV9LVC2</accession>
<proteinExistence type="predicted"/>
<evidence type="ECO:0000256" key="1">
    <source>
        <dbReference type="SAM" id="Phobius"/>
    </source>
</evidence>
<keyword evidence="4" id="KW-1185">Reference proteome</keyword>
<gene>
    <name evidence="3" type="ORF">R3W88_022687</name>
</gene>
<feature type="transmembrane region" description="Helical" evidence="1">
    <location>
        <begin position="162"/>
        <end position="181"/>
    </location>
</feature>
<dbReference type="AlphaFoldDB" id="A0AAV9LVC2"/>
<sequence>MHVEIAKELRVRDKNLPNIPCDGGILPISMAALFGHKVVVSYLFEVTTIKNLFIQIIGTDGNNILHLAGKLGQPILNRKTNFSTDQQKEEKIMPPSFLRISGAALQMQREILWFTEVEKIVPPIYHKLRNNDGKTPNELFTEEHKLLLKEGKRWMKDAANSYMIVATLIATMVDNGIPILLKLNGFTVFIISDAVALFSSIVSIIMFLSILTSLYDNDTRKSSSA</sequence>
<dbReference type="Pfam" id="PF13962">
    <property type="entry name" value="PGG"/>
    <property type="match status" value="1"/>
</dbReference>
<dbReference type="InterPro" id="IPR026961">
    <property type="entry name" value="PGG_dom"/>
</dbReference>
<evidence type="ECO:0000259" key="2">
    <source>
        <dbReference type="Pfam" id="PF13962"/>
    </source>
</evidence>
<protein>
    <recommendedName>
        <fullName evidence="2">PGG domain-containing protein</fullName>
    </recommendedName>
</protein>
<dbReference type="EMBL" id="JAWPEI010000004">
    <property type="protein sequence ID" value="KAK4729699.1"/>
    <property type="molecule type" value="Genomic_DNA"/>
</dbReference>
<keyword evidence="1" id="KW-0472">Membrane</keyword>
<evidence type="ECO:0000313" key="4">
    <source>
        <dbReference type="Proteomes" id="UP001311915"/>
    </source>
</evidence>
<comment type="caution">
    <text evidence="3">The sequence shown here is derived from an EMBL/GenBank/DDBJ whole genome shotgun (WGS) entry which is preliminary data.</text>
</comment>
<reference evidence="3 4" key="1">
    <citation type="submission" date="2023-10" db="EMBL/GenBank/DDBJ databases">
        <title>Genome-Wide Identification Analysis in wild type Solanum Pinnatisectum Reveals Some Genes Defensing Phytophthora Infestans.</title>
        <authorList>
            <person name="Sun C."/>
        </authorList>
    </citation>
    <scope>NUCLEOTIDE SEQUENCE [LARGE SCALE GENOMIC DNA]</scope>
    <source>
        <strain evidence="3">LQN</strain>
        <tissue evidence="3">Leaf</tissue>
    </source>
</reference>
<keyword evidence="1" id="KW-1133">Transmembrane helix</keyword>
<organism evidence="3 4">
    <name type="scientific">Solanum pinnatisectum</name>
    <name type="common">tansyleaf nightshade</name>
    <dbReference type="NCBI Taxonomy" id="50273"/>
    <lineage>
        <taxon>Eukaryota</taxon>
        <taxon>Viridiplantae</taxon>
        <taxon>Streptophyta</taxon>
        <taxon>Embryophyta</taxon>
        <taxon>Tracheophyta</taxon>
        <taxon>Spermatophyta</taxon>
        <taxon>Magnoliopsida</taxon>
        <taxon>eudicotyledons</taxon>
        <taxon>Gunneridae</taxon>
        <taxon>Pentapetalae</taxon>
        <taxon>asterids</taxon>
        <taxon>lamiids</taxon>
        <taxon>Solanales</taxon>
        <taxon>Solanaceae</taxon>
        <taxon>Solanoideae</taxon>
        <taxon>Solaneae</taxon>
        <taxon>Solanum</taxon>
    </lineage>
</organism>
<dbReference type="PANTHER" id="PTHR24177:SF365">
    <property type="entry name" value="ANKYRIN REPEAT-CONTAINING PROTEIN NPR4-LIKE ISOFORM X1"/>
    <property type="match status" value="1"/>
</dbReference>
<feature type="domain" description="PGG" evidence="2">
    <location>
        <begin position="174"/>
        <end position="216"/>
    </location>
</feature>
<keyword evidence="1" id="KW-0812">Transmembrane</keyword>
<evidence type="ECO:0000313" key="3">
    <source>
        <dbReference type="EMBL" id="KAK4729699.1"/>
    </source>
</evidence>